<keyword evidence="2" id="KW-1185">Reference proteome</keyword>
<evidence type="ECO:0000313" key="2">
    <source>
        <dbReference type="Proteomes" id="UP001596189"/>
    </source>
</evidence>
<dbReference type="InterPro" id="IPR045499">
    <property type="entry name" value="DUF6492"/>
</dbReference>
<evidence type="ECO:0000313" key="1">
    <source>
        <dbReference type="EMBL" id="MFC6006476.1"/>
    </source>
</evidence>
<reference evidence="2" key="1">
    <citation type="journal article" date="2019" name="Int. J. Syst. Evol. Microbiol.">
        <title>The Global Catalogue of Microorganisms (GCM) 10K type strain sequencing project: providing services to taxonomists for standard genome sequencing and annotation.</title>
        <authorList>
            <consortium name="The Broad Institute Genomics Platform"/>
            <consortium name="The Broad Institute Genome Sequencing Center for Infectious Disease"/>
            <person name="Wu L."/>
            <person name="Ma J."/>
        </authorList>
    </citation>
    <scope>NUCLEOTIDE SEQUENCE [LARGE SCALE GENOMIC DNA]</scope>
    <source>
        <strain evidence="2">KACC 14249</strain>
    </source>
</reference>
<gene>
    <name evidence="1" type="ORF">ACFQDO_04960</name>
</gene>
<organism evidence="1 2">
    <name type="scientific">Angustibacter luteus</name>
    <dbReference type="NCBI Taxonomy" id="658456"/>
    <lineage>
        <taxon>Bacteria</taxon>
        <taxon>Bacillati</taxon>
        <taxon>Actinomycetota</taxon>
        <taxon>Actinomycetes</taxon>
        <taxon>Kineosporiales</taxon>
        <taxon>Kineosporiaceae</taxon>
    </lineage>
</organism>
<comment type="caution">
    <text evidence="1">The sequence shown here is derived from an EMBL/GenBank/DDBJ whole genome shotgun (WGS) entry which is preliminary data.</text>
</comment>
<dbReference type="Pfam" id="PF20102">
    <property type="entry name" value="DUF6492"/>
    <property type="match status" value="1"/>
</dbReference>
<dbReference type="EMBL" id="JBHSRD010000003">
    <property type="protein sequence ID" value="MFC6006476.1"/>
    <property type="molecule type" value="Genomic_DNA"/>
</dbReference>
<name>A0ABW1JB11_9ACTN</name>
<accession>A0ABW1JB11</accession>
<proteinExistence type="predicted"/>
<dbReference type="RefSeq" id="WP_345717963.1">
    <property type="nucleotide sequence ID" value="NZ_BAABFP010000008.1"/>
</dbReference>
<dbReference type="Proteomes" id="UP001596189">
    <property type="component" value="Unassembled WGS sequence"/>
</dbReference>
<sequence length="320" mass="35957">MLDLVTVCYEPELPMLGLQARSLDRFLSPDLVGRIVVVDNTRRGLSSRQRRRLGHDYGGLRDRVQFRRPAELVDPAVLDGLRTSGWRLQQVLKLRAAAELTGSLCIVLDAKNHLVHDVDLGFFRDDDGHDRTRAYDLHGHPHLPSFEQTLRYLGLDPAQHVGRFTPTVTPFPLRPDLVRALLDDVAGRSERGFEREFVDHRLTEFFLYSGWLLSTGRALEDVFAFGQPDSPTVWPGAADAAGVRRQIERSLAGSLPFFAVHRSALVRLDRAARAALCGFWAERGLYSSPARARAGLRRMRVAAALAAVRGRWARRATSHR</sequence>
<protein>
    <submittedName>
        <fullName evidence="1">DUF6492 family protein</fullName>
    </submittedName>
</protein>